<dbReference type="InterPro" id="IPR036866">
    <property type="entry name" value="RibonucZ/Hydroxyglut_hydro"/>
</dbReference>
<feature type="domain" description="Metallo-beta-lactamase" evidence="1">
    <location>
        <begin position="72"/>
        <end position="264"/>
    </location>
</feature>
<dbReference type="Proteomes" id="UP000283880">
    <property type="component" value="Unassembled WGS sequence"/>
</dbReference>
<name>A0A413F932_9FIRM</name>
<organism evidence="2 3">
    <name type="scientific">Enterocloster asparagiformis</name>
    <dbReference type="NCBI Taxonomy" id="333367"/>
    <lineage>
        <taxon>Bacteria</taxon>
        <taxon>Bacillati</taxon>
        <taxon>Bacillota</taxon>
        <taxon>Clostridia</taxon>
        <taxon>Lachnospirales</taxon>
        <taxon>Lachnospiraceae</taxon>
        <taxon>Enterocloster</taxon>
    </lineage>
</organism>
<comment type="caution">
    <text evidence="2">The sequence shown here is derived from an EMBL/GenBank/DDBJ whole genome shotgun (WGS) entry which is preliminary data.</text>
</comment>
<evidence type="ECO:0000259" key="1">
    <source>
        <dbReference type="SMART" id="SM00849"/>
    </source>
</evidence>
<evidence type="ECO:0000313" key="2">
    <source>
        <dbReference type="EMBL" id="RGX24397.1"/>
    </source>
</evidence>
<dbReference type="InterPro" id="IPR001279">
    <property type="entry name" value="Metallo-B-lactamas"/>
</dbReference>
<dbReference type="GO" id="GO:0016787">
    <property type="term" value="F:hydrolase activity"/>
    <property type="evidence" value="ECO:0007669"/>
    <property type="project" value="UniProtKB-KW"/>
</dbReference>
<dbReference type="OrthoDB" id="9761531at2"/>
<dbReference type="RefSeq" id="WP_007716849.1">
    <property type="nucleotide sequence ID" value="NZ_BAABXR010000002.1"/>
</dbReference>
<gene>
    <name evidence="2" type="ORF">DWV29_23300</name>
</gene>
<sequence>MKRLPRPIKSDLKSRRFVWDEERAIRWPYYKILREFSTLKQFYPEIDPYAEVYRMRDNVYACFSESLDGAGDVWSFVIDGPGKAMVIDTGFGIGDFKGLVKKLVGDKPLIVVNTHSHYDHAYGNCQFERCYCSEAEVARMEKKNNPHIWDYLFDENGNCRFTEFDRNDLVKWREYEIVGVEDGHIFDLGDGYEVELVMLPGHSPGQSGYYDHHNHIIFTGDTGGICDAVPGEPYPENCTVEALRDALKKLEPRMDEIEAVFPGHGMLDQTGETLRYLLHAAEAILEDPERYDEMTERFSPSTGETKKIMMKYIYQGSAIRYNRHNVYKKDQIKGAEA</sequence>
<dbReference type="SUPFAM" id="SSF56281">
    <property type="entry name" value="Metallo-hydrolase/oxidoreductase"/>
    <property type="match status" value="1"/>
</dbReference>
<dbReference type="SMART" id="SM00849">
    <property type="entry name" value="Lactamase_B"/>
    <property type="match status" value="1"/>
</dbReference>
<dbReference type="AlphaFoldDB" id="A0A413F932"/>
<accession>A0A413F932</accession>
<reference evidence="2 3" key="1">
    <citation type="submission" date="2018-08" db="EMBL/GenBank/DDBJ databases">
        <title>A genome reference for cultivated species of the human gut microbiota.</title>
        <authorList>
            <person name="Zou Y."/>
            <person name="Xue W."/>
            <person name="Luo G."/>
        </authorList>
    </citation>
    <scope>NUCLEOTIDE SEQUENCE [LARGE SCALE GENOMIC DNA]</scope>
    <source>
        <strain evidence="2 3">AF04-15</strain>
    </source>
</reference>
<dbReference type="Pfam" id="PF00753">
    <property type="entry name" value="Lactamase_B"/>
    <property type="match status" value="1"/>
</dbReference>
<evidence type="ECO:0000313" key="3">
    <source>
        <dbReference type="Proteomes" id="UP000283880"/>
    </source>
</evidence>
<dbReference type="PANTHER" id="PTHR42951:SF4">
    <property type="entry name" value="ACYL-COENZYME A THIOESTERASE MBLAC2"/>
    <property type="match status" value="1"/>
</dbReference>
<dbReference type="PANTHER" id="PTHR42951">
    <property type="entry name" value="METALLO-BETA-LACTAMASE DOMAIN-CONTAINING"/>
    <property type="match status" value="1"/>
</dbReference>
<dbReference type="InterPro" id="IPR050855">
    <property type="entry name" value="NDM-1-like"/>
</dbReference>
<protein>
    <submittedName>
        <fullName evidence="2">MBL fold metallo-hydrolase</fullName>
    </submittedName>
</protein>
<dbReference type="EMBL" id="QSBM01000022">
    <property type="protein sequence ID" value="RGX24397.1"/>
    <property type="molecule type" value="Genomic_DNA"/>
</dbReference>
<keyword evidence="2" id="KW-0378">Hydrolase</keyword>
<dbReference type="Gene3D" id="3.60.15.10">
    <property type="entry name" value="Ribonuclease Z/Hydroxyacylglutathione hydrolase-like"/>
    <property type="match status" value="1"/>
</dbReference>
<proteinExistence type="predicted"/>